<organism evidence="6 7">
    <name type="scientific">Sulfuracidifex tepidarius</name>
    <dbReference type="NCBI Taxonomy" id="1294262"/>
    <lineage>
        <taxon>Archaea</taxon>
        <taxon>Thermoproteota</taxon>
        <taxon>Thermoprotei</taxon>
        <taxon>Sulfolobales</taxon>
        <taxon>Sulfolobaceae</taxon>
        <taxon>Sulfuracidifex</taxon>
    </lineage>
</organism>
<evidence type="ECO:0000256" key="5">
    <source>
        <dbReference type="ARBA" id="ARBA00047539"/>
    </source>
</evidence>
<dbReference type="InterPro" id="IPR008826">
    <property type="entry name" value="Se-bd"/>
</dbReference>
<dbReference type="Proteomes" id="UP000322983">
    <property type="component" value="Chromosome"/>
</dbReference>
<keyword evidence="7" id="KW-1185">Reference proteome</keyword>
<comment type="catalytic activity">
    <reaction evidence="5">
        <text>methanethiol + O2 + H2O = hydrogen sulfide + formaldehyde + H2O2 + H(+)</text>
        <dbReference type="Rhea" id="RHEA:11812"/>
        <dbReference type="ChEBI" id="CHEBI:15377"/>
        <dbReference type="ChEBI" id="CHEBI:15378"/>
        <dbReference type="ChEBI" id="CHEBI:15379"/>
        <dbReference type="ChEBI" id="CHEBI:16007"/>
        <dbReference type="ChEBI" id="CHEBI:16240"/>
        <dbReference type="ChEBI" id="CHEBI:16842"/>
        <dbReference type="ChEBI" id="CHEBI:29919"/>
        <dbReference type="EC" id="1.8.3.4"/>
    </reaction>
</comment>
<name>A0A510DT93_9CREN</name>
<dbReference type="Pfam" id="PF05694">
    <property type="entry name" value="SBP56"/>
    <property type="match status" value="1"/>
</dbReference>
<dbReference type="Gene3D" id="2.130.10.10">
    <property type="entry name" value="YVTN repeat-like/Quinoprotein amine dehydrogenase"/>
    <property type="match status" value="1"/>
</dbReference>
<dbReference type="GeneID" id="41714501"/>
<dbReference type="GO" id="GO:0008430">
    <property type="term" value="F:selenium binding"/>
    <property type="evidence" value="ECO:0007669"/>
    <property type="project" value="InterPro"/>
</dbReference>
<dbReference type="GO" id="GO:0018549">
    <property type="term" value="F:methanethiol oxidase activity"/>
    <property type="evidence" value="ECO:0007669"/>
    <property type="project" value="UniProtKB-EC"/>
</dbReference>
<gene>
    <name evidence="6" type="ORF">IC006_0686</name>
</gene>
<dbReference type="InterPro" id="IPR015943">
    <property type="entry name" value="WD40/YVTN_repeat-like_dom_sf"/>
</dbReference>
<evidence type="ECO:0000313" key="7">
    <source>
        <dbReference type="Proteomes" id="UP000322983"/>
    </source>
</evidence>
<dbReference type="RefSeq" id="WP_370685802.1">
    <property type="nucleotide sequence ID" value="NZ_AP018929.1"/>
</dbReference>
<dbReference type="SUPFAM" id="SSF75011">
    <property type="entry name" value="3-carboxy-cis,cis-mucoante lactonizing enzyme"/>
    <property type="match status" value="1"/>
</dbReference>
<sequence>MISFKSDPTFYPSPKSAMRGKPEDLAYVACLYEGTGIERPDHIAVVDVNPSSPSYSKVVGRVELPYIGDELHHFGWNACSSALCPNGSPGVERRYLVVPGLRSSRLYIIDVKRDPRNPEIVKTIQPQEIMEKTGYSRLHTVHCGPNGIYVSAFGNGEGEGPGGILVLDHYTFEVLGRWEIDRGDQYFSYDFWWNLPNEIMVTSEWGVPNTIEGGLKLEHLKERYGNRIHFWDLMKRKKVQSLTLGDENRMALELRPFHDPTKTMGYVNVVLSLKDLSSSIWLWYKEGGKWNAEKVIDIPAEKGDGGLPDVLKGFGMIPPLVTDIDLSLDDKFLFVSCWGAGEVRKYDVSDPFHPVLAGKVKVGGIPRHPHPSGKEMSGAPQMLEVSRDGKRVYVTNSLYSSWDNEFYPDGMKGWMIKLNAEDGLTLDKDFLVEFGEARSHQTRLSGGDASSDSYCYP</sequence>
<evidence type="ECO:0000256" key="1">
    <source>
        <dbReference type="ARBA" id="ARBA00005177"/>
    </source>
</evidence>
<dbReference type="KEGG" id="step:IC006_0686"/>
<evidence type="ECO:0000313" key="6">
    <source>
        <dbReference type="EMBL" id="BBG23402.1"/>
    </source>
</evidence>
<dbReference type="EC" id="1.8.3.4" evidence="3"/>
<evidence type="ECO:0000256" key="2">
    <source>
        <dbReference type="ARBA" id="ARBA00005606"/>
    </source>
</evidence>
<dbReference type="PANTHER" id="PTHR23300">
    <property type="entry name" value="METHANETHIOL OXIDASE"/>
    <property type="match status" value="1"/>
</dbReference>
<reference evidence="6 7" key="1">
    <citation type="journal article" date="2020" name="Int. J. Syst. Evol. Microbiol.">
        <title>Sulfuracidifex tepidarius gen. nov., sp. nov. and transfer of Sulfolobus metallicus Huber and Stetter 1992 to the genus Sulfuracidifex as Sulfuracidifex metallicus comb. nov.</title>
        <authorList>
            <person name="Itoh T."/>
            <person name="Miura T."/>
            <person name="Sakai H.D."/>
            <person name="Kato S."/>
            <person name="Ohkuma M."/>
            <person name="Takashina T."/>
        </authorList>
    </citation>
    <scope>NUCLEOTIDE SEQUENCE [LARGE SCALE GENOMIC DNA]</scope>
    <source>
        <strain evidence="6 7">IC-006</strain>
    </source>
</reference>
<evidence type="ECO:0000256" key="3">
    <source>
        <dbReference type="ARBA" id="ARBA00012510"/>
    </source>
</evidence>
<dbReference type="PANTHER" id="PTHR23300:SF0">
    <property type="entry name" value="METHANETHIOL OXIDASE"/>
    <property type="match status" value="1"/>
</dbReference>
<evidence type="ECO:0000256" key="4">
    <source>
        <dbReference type="ARBA" id="ARBA00015601"/>
    </source>
</evidence>
<dbReference type="STRING" id="1294262.GCA_001316085_01970"/>
<comment type="similarity">
    <text evidence="2">Belongs to the selenium-binding protein family.</text>
</comment>
<comment type="pathway">
    <text evidence="1">Organosulfur degradation.</text>
</comment>
<accession>A0A510DT93</accession>
<dbReference type="AlphaFoldDB" id="A0A510DT93"/>
<protein>
    <recommendedName>
        <fullName evidence="4">Methanethiol oxidase</fullName>
        <ecNumber evidence="3">1.8.3.4</ecNumber>
    </recommendedName>
</protein>
<proteinExistence type="inferred from homology"/>
<dbReference type="EMBL" id="AP018929">
    <property type="protein sequence ID" value="BBG23402.1"/>
    <property type="molecule type" value="Genomic_DNA"/>
</dbReference>